<protein>
    <submittedName>
        <fullName evidence="1">Uncharacterized protein</fullName>
    </submittedName>
</protein>
<dbReference type="AlphaFoldDB" id="A0A1T4YYC7"/>
<sequence>MTVQLATLCDSASDYSGKLCVLGAFDTLCAREFPVVHPHCALVIRLMFEPMDSGRHQFFIRCIDPSGQECLPALESVVDVSFPSNFVPFVTRNIVLNLQRLRIEKQGVYRWVLDLAGQSLATIPMRVTLFDESRSAIGPAG</sequence>
<organism evidence="1 2">
    <name type="scientific">Prosthecobacter debontii</name>
    <dbReference type="NCBI Taxonomy" id="48467"/>
    <lineage>
        <taxon>Bacteria</taxon>
        <taxon>Pseudomonadati</taxon>
        <taxon>Verrucomicrobiota</taxon>
        <taxon>Verrucomicrobiia</taxon>
        <taxon>Verrucomicrobiales</taxon>
        <taxon>Verrucomicrobiaceae</taxon>
        <taxon>Prosthecobacter</taxon>
    </lineage>
</organism>
<dbReference type="EMBL" id="FUYE01000021">
    <property type="protein sequence ID" value="SKB06797.1"/>
    <property type="molecule type" value="Genomic_DNA"/>
</dbReference>
<evidence type="ECO:0000313" key="2">
    <source>
        <dbReference type="Proteomes" id="UP000190774"/>
    </source>
</evidence>
<name>A0A1T4YYC7_9BACT</name>
<dbReference type="OrthoDB" id="1716312at2"/>
<dbReference type="Proteomes" id="UP000190774">
    <property type="component" value="Unassembled WGS sequence"/>
</dbReference>
<dbReference type="RefSeq" id="WP_078815670.1">
    <property type="nucleotide sequence ID" value="NZ_FUYE01000021.1"/>
</dbReference>
<evidence type="ECO:0000313" key="1">
    <source>
        <dbReference type="EMBL" id="SKB06797.1"/>
    </source>
</evidence>
<keyword evidence="2" id="KW-1185">Reference proteome</keyword>
<reference evidence="2" key="1">
    <citation type="submission" date="2017-02" db="EMBL/GenBank/DDBJ databases">
        <authorList>
            <person name="Varghese N."/>
            <person name="Submissions S."/>
        </authorList>
    </citation>
    <scope>NUCLEOTIDE SEQUENCE [LARGE SCALE GENOMIC DNA]</scope>
    <source>
        <strain evidence="2">ATCC 700200</strain>
    </source>
</reference>
<dbReference type="InterPro" id="IPR054221">
    <property type="entry name" value="DUF6941"/>
</dbReference>
<dbReference type="Pfam" id="PF22091">
    <property type="entry name" value="DUF6941"/>
    <property type="match status" value="1"/>
</dbReference>
<gene>
    <name evidence="1" type="ORF">SAMN02745166_04542</name>
</gene>
<accession>A0A1T4YYC7</accession>
<dbReference type="STRING" id="48467.SAMN02745166_04542"/>
<proteinExistence type="predicted"/>